<keyword evidence="8" id="KW-1185">Reference proteome</keyword>
<dbReference type="GO" id="GO:0009251">
    <property type="term" value="P:glucan catabolic process"/>
    <property type="evidence" value="ECO:0007669"/>
    <property type="project" value="TreeGrafter"/>
</dbReference>
<protein>
    <submittedName>
        <fullName evidence="7">Glycoside hydrolase family 5 protein</fullName>
    </submittedName>
</protein>
<organism evidence="7 8">
    <name type="scientific">Rhodocollybia butyracea</name>
    <dbReference type="NCBI Taxonomy" id="206335"/>
    <lineage>
        <taxon>Eukaryota</taxon>
        <taxon>Fungi</taxon>
        <taxon>Dikarya</taxon>
        <taxon>Basidiomycota</taxon>
        <taxon>Agaricomycotina</taxon>
        <taxon>Agaricomycetes</taxon>
        <taxon>Agaricomycetidae</taxon>
        <taxon>Agaricales</taxon>
        <taxon>Marasmiineae</taxon>
        <taxon>Omphalotaceae</taxon>
        <taxon>Rhodocollybia</taxon>
    </lineage>
</organism>
<dbReference type="PANTHER" id="PTHR31297">
    <property type="entry name" value="GLUCAN ENDO-1,6-BETA-GLUCOSIDASE B"/>
    <property type="match status" value="1"/>
</dbReference>
<name>A0A9P5PS74_9AGAR</name>
<feature type="chain" id="PRO_5040502813" evidence="5">
    <location>
        <begin position="20"/>
        <end position="460"/>
    </location>
</feature>
<dbReference type="GO" id="GO:0008422">
    <property type="term" value="F:beta-glucosidase activity"/>
    <property type="evidence" value="ECO:0007669"/>
    <property type="project" value="TreeGrafter"/>
</dbReference>
<dbReference type="InterPro" id="IPR050386">
    <property type="entry name" value="Glycosyl_hydrolase_5"/>
</dbReference>
<dbReference type="InterPro" id="IPR017853">
    <property type="entry name" value="GH"/>
</dbReference>
<evidence type="ECO:0000256" key="1">
    <source>
        <dbReference type="ARBA" id="ARBA00005641"/>
    </source>
</evidence>
<keyword evidence="5" id="KW-0732">Signal</keyword>
<comment type="caution">
    <text evidence="7">The sequence shown here is derived from an EMBL/GenBank/DDBJ whole genome shotgun (WGS) entry which is preliminary data.</text>
</comment>
<keyword evidence="3 4" id="KW-0326">Glycosidase</keyword>
<dbReference type="GO" id="GO:0009986">
    <property type="term" value="C:cell surface"/>
    <property type="evidence" value="ECO:0007669"/>
    <property type="project" value="TreeGrafter"/>
</dbReference>
<keyword evidence="2 4" id="KW-0378">Hydrolase</keyword>
<reference evidence="7" key="1">
    <citation type="submission" date="2020-11" db="EMBL/GenBank/DDBJ databases">
        <authorList>
            <consortium name="DOE Joint Genome Institute"/>
            <person name="Ahrendt S."/>
            <person name="Riley R."/>
            <person name="Andreopoulos W."/>
            <person name="Labutti K."/>
            <person name="Pangilinan J."/>
            <person name="Ruiz-Duenas F.J."/>
            <person name="Barrasa J.M."/>
            <person name="Sanchez-Garcia M."/>
            <person name="Camarero S."/>
            <person name="Miyauchi S."/>
            <person name="Serrano A."/>
            <person name="Linde D."/>
            <person name="Babiker R."/>
            <person name="Drula E."/>
            <person name="Ayuso-Fernandez I."/>
            <person name="Pacheco R."/>
            <person name="Padilla G."/>
            <person name="Ferreira P."/>
            <person name="Barriuso J."/>
            <person name="Kellner H."/>
            <person name="Castanera R."/>
            <person name="Alfaro M."/>
            <person name="Ramirez L."/>
            <person name="Pisabarro A.G."/>
            <person name="Kuo A."/>
            <person name="Tritt A."/>
            <person name="Lipzen A."/>
            <person name="He G."/>
            <person name="Yan M."/>
            <person name="Ng V."/>
            <person name="Cullen D."/>
            <person name="Martin F."/>
            <person name="Rosso M.-N."/>
            <person name="Henrissat B."/>
            <person name="Hibbett D."/>
            <person name="Martinez A.T."/>
            <person name="Grigoriev I.V."/>
        </authorList>
    </citation>
    <scope>NUCLEOTIDE SEQUENCE</scope>
    <source>
        <strain evidence="7">AH 40177</strain>
    </source>
</reference>
<dbReference type="EMBL" id="JADNRY010000061">
    <property type="protein sequence ID" value="KAF9068443.1"/>
    <property type="molecule type" value="Genomic_DNA"/>
</dbReference>
<dbReference type="InterPro" id="IPR001547">
    <property type="entry name" value="Glyco_hydro_5"/>
</dbReference>
<feature type="domain" description="Glycoside hydrolase family 5" evidence="6">
    <location>
        <begin position="86"/>
        <end position="415"/>
    </location>
</feature>
<dbReference type="OrthoDB" id="1887033at2759"/>
<evidence type="ECO:0000256" key="3">
    <source>
        <dbReference type="ARBA" id="ARBA00023295"/>
    </source>
</evidence>
<evidence type="ECO:0000313" key="8">
    <source>
        <dbReference type="Proteomes" id="UP000772434"/>
    </source>
</evidence>
<evidence type="ECO:0000256" key="2">
    <source>
        <dbReference type="ARBA" id="ARBA00022801"/>
    </source>
</evidence>
<dbReference type="AlphaFoldDB" id="A0A9P5PS74"/>
<feature type="signal peptide" evidence="5">
    <location>
        <begin position="1"/>
        <end position="19"/>
    </location>
</feature>
<evidence type="ECO:0000256" key="5">
    <source>
        <dbReference type="SAM" id="SignalP"/>
    </source>
</evidence>
<comment type="similarity">
    <text evidence="1 4">Belongs to the glycosyl hydrolase 5 (cellulase A) family.</text>
</comment>
<dbReference type="Pfam" id="PF00150">
    <property type="entry name" value="Cellulase"/>
    <property type="match status" value="1"/>
</dbReference>
<gene>
    <name evidence="7" type="ORF">BDP27DRAFT_1224301</name>
</gene>
<dbReference type="SUPFAM" id="SSF51445">
    <property type="entry name" value="(Trans)glycosidases"/>
    <property type="match status" value="1"/>
</dbReference>
<proteinExistence type="inferred from homology"/>
<sequence length="460" mass="50337">MRFSLLSLSALFSGTAVIAGSMPSKIYGVNLGSWLVLEAWMLRKVKWLNMGGESCSTCSSCIASEFPFAQAFPDTVDGIFAGHWNTWFNQTDVDTIKELGLNTVRIPMGYWIVEQLVDRTVEFYPRGGMVALIRGLGQLQEAGISVILDHHALPGVQDSEQMFTGHCTTNVEFYTDANYLRALTWAGVFTGLTHLHPAFGSVFALEAVNEPIMDAAQTPGYGTYQQNFVSVVRSVEESLGINVPSSQASSSNATQAIIEFSNSNQNSSRLNPTVQTALINAAIILAEIALTKDTEFDLIKSARGQPPLTTNFMDVNWQNDNPPNPAAAAMGPQAYDNHLYYSQGVADPTPEAYMQSICNLNRVQADAALGNSPLWFGEWGLPTQFDATDEFLSQWADAQKLAYSQGAGWIFWNFKVEVSTLAGNLSREWSYFDGVKLGYLTKDPSQVHNASVCDGFTTTS</sequence>
<dbReference type="PANTHER" id="PTHR31297:SF42">
    <property type="entry name" value="GLYCOSIDE HYDROLASE FAMILY 5 DOMAIN-CONTAINING PROTEIN"/>
    <property type="match status" value="1"/>
</dbReference>
<dbReference type="Gene3D" id="3.20.20.80">
    <property type="entry name" value="Glycosidases"/>
    <property type="match status" value="1"/>
</dbReference>
<evidence type="ECO:0000313" key="7">
    <source>
        <dbReference type="EMBL" id="KAF9068443.1"/>
    </source>
</evidence>
<evidence type="ECO:0000259" key="6">
    <source>
        <dbReference type="Pfam" id="PF00150"/>
    </source>
</evidence>
<dbReference type="Proteomes" id="UP000772434">
    <property type="component" value="Unassembled WGS sequence"/>
</dbReference>
<accession>A0A9P5PS74</accession>
<evidence type="ECO:0000256" key="4">
    <source>
        <dbReference type="RuleBase" id="RU361153"/>
    </source>
</evidence>
<dbReference type="GO" id="GO:0005576">
    <property type="term" value="C:extracellular region"/>
    <property type="evidence" value="ECO:0007669"/>
    <property type="project" value="TreeGrafter"/>
</dbReference>